<comment type="caution">
    <text evidence="5">The sequence shown here is derived from an EMBL/GenBank/DDBJ whole genome shotgun (WGS) entry which is preliminary data.</text>
</comment>
<keyword evidence="6" id="KW-1185">Reference proteome</keyword>
<evidence type="ECO:0000256" key="2">
    <source>
        <dbReference type="ARBA" id="ARBA00022679"/>
    </source>
</evidence>
<keyword evidence="3" id="KW-0479">Metal-binding</keyword>
<dbReference type="GO" id="GO:0043720">
    <property type="term" value="F:3-keto-5-aminohexanoate cleavage activity"/>
    <property type="evidence" value="ECO:0007669"/>
    <property type="project" value="InterPro"/>
</dbReference>
<comment type="cofactor">
    <cofactor evidence="1">
        <name>Zn(2+)</name>
        <dbReference type="ChEBI" id="CHEBI:29105"/>
    </cofactor>
</comment>
<dbReference type="PANTHER" id="PTHR37418">
    <property type="entry name" value="3-KETO-5-AMINOHEXANOATE CLEAVAGE ENZYME-RELATED"/>
    <property type="match status" value="1"/>
</dbReference>
<reference evidence="5 6" key="1">
    <citation type="submission" date="2018-04" db="EMBL/GenBank/DDBJ databases">
        <title>Genomic Encyclopedia of Archaeal and Bacterial Type Strains, Phase II (KMG-II): from individual species to whole genera.</title>
        <authorList>
            <person name="Goeker M."/>
        </authorList>
    </citation>
    <scope>NUCLEOTIDE SEQUENCE [LARGE SCALE GENOMIC DNA]</scope>
    <source>
        <strain evidence="5 6">DSM 100434</strain>
    </source>
</reference>
<evidence type="ECO:0000256" key="1">
    <source>
        <dbReference type="ARBA" id="ARBA00001947"/>
    </source>
</evidence>
<keyword evidence="2" id="KW-0808">Transferase</keyword>
<gene>
    <name evidence="5" type="ORF">C8N42_10914</name>
</gene>
<dbReference type="Proteomes" id="UP000244077">
    <property type="component" value="Unassembled WGS sequence"/>
</dbReference>
<keyword evidence="4" id="KW-0862">Zinc</keyword>
<dbReference type="InterPro" id="IPR008567">
    <property type="entry name" value="BKACE"/>
</dbReference>
<evidence type="ECO:0000256" key="4">
    <source>
        <dbReference type="ARBA" id="ARBA00022833"/>
    </source>
</evidence>
<dbReference type="InterPro" id="IPR013785">
    <property type="entry name" value="Aldolase_TIM"/>
</dbReference>
<dbReference type="Pfam" id="PF05853">
    <property type="entry name" value="BKACE"/>
    <property type="match status" value="1"/>
</dbReference>
<sequence>MTALPRIMAAPNGATKTKTDHPALPMTLEEVTQCARACQVAGADGLHFHLRTPEGIHLLDSGAYREALAHLSSEVPGLALQITTEAAGIYLPPHQRHVALHSGASLVSVSVREMLRDGEEVTARFYRDCVEAGIQVQHICYGRDDAEALARVLPVEMFQNPALQLLFVLGRYTAGQTSSPEMLAPFTDWMQAMQIAPDWAVCAFGQGETKALTAAAALGGKMRVGFENSLTHADGQLAKDNAERVEALIRALKHAEKALA</sequence>
<dbReference type="EMBL" id="QAOH01000009">
    <property type="protein sequence ID" value="PTQ70686.1"/>
    <property type="molecule type" value="Genomic_DNA"/>
</dbReference>
<evidence type="ECO:0000313" key="6">
    <source>
        <dbReference type="Proteomes" id="UP000244077"/>
    </source>
</evidence>
<evidence type="ECO:0000313" key="5">
    <source>
        <dbReference type="EMBL" id="PTQ70686.1"/>
    </source>
</evidence>
<protein>
    <submittedName>
        <fullName evidence="5">Uncharacterized protein (DUF849 family)</fullName>
    </submittedName>
</protein>
<dbReference type="AlphaFoldDB" id="A0A2T5HGK8"/>
<name>A0A2T5HGK8_9RHOB</name>
<accession>A0A2T5HGK8</accession>
<organism evidence="5 6">
    <name type="scientific">Celeribacter persicus</name>
    <dbReference type="NCBI Taxonomy" id="1651082"/>
    <lineage>
        <taxon>Bacteria</taxon>
        <taxon>Pseudomonadati</taxon>
        <taxon>Pseudomonadota</taxon>
        <taxon>Alphaproteobacteria</taxon>
        <taxon>Rhodobacterales</taxon>
        <taxon>Roseobacteraceae</taxon>
        <taxon>Celeribacter</taxon>
    </lineage>
</organism>
<dbReference type="Gene3D" id="3.20.20.70">
    <property type="entry name" value="Aldolase class I"/>
    <property type="match status" value="1"/>
</dbReference>
<dbReference type="GO" id="GO:0046872">
    <property type="term" value="F:metal ion binding"/>
    <property type="evidence" value="ECO:0007669"/>
    <property type="project" value="UniProtKB-KW"/>
</dbReference>
<evidence type="ECO:0000256" key="3">
    <source>
        <dbReference type="ARBA" id="ARBA00022723"/>
    </source>
</evidence>
<proteinExistence type="predicted"/>
<dbReference type="OrthoDB" id="9805277at2"/>
<dbReference type="PANTHER" id="PTHR37418:SF2">
    <property type="entry name" value="3-KETO-5-AMINOHEXANOATE CLEAVAGE ENZYME"/>
    <property type="match status" value="1"/>
</dbReference>
<dbReference type="RefSeq" id="WP_107816913.1">
    <property type="nucleotide sequence ID" value="NZ_QAOH01000009.1"/>
</dbReference>